<dbReference type="Gene3D" id="3.40.1110.10">
    <property type="entry name" value="Calcium-transporting ATPase, cytoplasmic domain N"/>
    <property type="match status" value="1"/>
</dbReference>
<reference evidence="8" key="1">
    <citation type="journal article" date="2014" name="PLoS ONE">
        <title>Transcriptome-Based Identification of ABC Transporters in the Western Tarnished Plant Bug Lygus hesperus.</title>
        <authorList>
            <person name="Hull J.J."/>
            <person name="Chaney K."/>
            <person name="Geib S.M."/>
            <person name="Fabrick J.A."/>
            <person name="Brent C.S."/>
            <person name="Walsh D."/>
            <person name="Lavine L.C."/>
        </authorList>
    </citation>
    <scope>NUCLEOTIDE SEQUENCE</scope>
</reference>
<dbReference type="InterPro" id="IPR023299">
    <property type="entry name" value="ATPase_P-typ_cyto_dom_N"/>
</dbReference>
<proteinExistence type="predicted"/>
<dbReference type="GO" id="GO:0016020">
    <property type="term" value="C:membrane"/>
    <property type="evidence" value="ECO:0007669"/>
    <property type="project" value="UniProtKB-SubCell"/>
</dbReference>
<dbReference type="EMBL" id="GDHC01013870">
    <property type="protein sequence ID" value="JAQ04759.1"/>
    <property type="molecule type" value="Transcribed_RNA"/>
</dbReference>
<keyword evidence="7" id="KW-0472">Membrane</keyword>
<sequence>MASHRLRGQALRCMAFAIKLLPDLSEASLQGDLCEPGSFDRIETDLTLVGFCGMHDPPRAEVRDAIAQCRTAGIRVIVITGDKKETAEAVCAKIGLLQYPVAQGLSYTGEEFDRLSAETQRTVVMHAVVFSRTDSSHKMKLVKLLQEHQLICAMTGDGVNDSPALKRADIGIAMGSGTEVAKNSSKMILADDNFATVVKAVHEGRCIYNNTKQFIRYLISSNIGEVTCVVLTGLCGLPEALSPTQLL</sequence>
<keyword evidence="3" id="KW-0547">Nucleotide-binding</keyword>
<evidence type="ECO:0000256" key="6">
    <source>
        <dbReference type="ARBA" id="ARBA00022989"/>
    </source>
</evidence>
<evidence type="ECO:0000256" key="3">
    <source>
        <dbReference type="ARBA" id="ARBA00022741"/>
    </source>
</evidence>
<dbReference type="GO" id="GO:0005388">
    <property type="term" value="F:P-type calcium transporter activity"/>
    <property type="evidence" value="ECO:0007669"/>
    <property type="project" value="UniProtKB-EC"/>
</dbReference>
<gene>
    <name evidence="8" type="primary">TBA1</name>
    <name evidence="8" type="ORF">CM83_11125</name>
    <name evidence="9" type="ORF">g.97889</name>
</gene>
<dbReference type="NCBIfam" id="TIGR01494">
    <property type="entry name" value="ATPase_P-type"/>
    <property type="match status" value="1"/>
</dbReference>
<evidence type="ECO:0000256" key="1">
    <source>
        <dbReference type="ARBA" id="ARBA00004141"/>
    </source>
</evidence>
<protein>
    <submittedName>
        <fullName evidence="8">Putative calcium-transporting ATPase</fullName>
    </submittedName>
</protein>
<evidence type="ECO:0000313" key="9">
    <source>
        <dbReference type="EMBL" id="JAQ04759.1"/>
    </source>
</evidence>
<dbReference type="InterPro" id="IPR001757">
    <property type="entry name" value="P_typ_ATPase"/>
</dbReference>
<dbReference type="EMBL" id="GBHO01040263">
    <property type="protein sequence ID" value="JAG03341.1"/>
    <property type="molecule type" value="Transcribed_RNA"/>
</dbReference>
<dbReference type="Pfam" id="PF00702">
    <property type="entry name" value="Hydrolase"/>
    <property type="match status" value="1"/>
</dbReference>
<dbReference type="InterPro" id="IPR036412">
    <property type="entry name" value="HAD-like_sf"/>
</dbReference>
<keyword evidence="5" id="KW-1278">Translocase</keyword>
<keyword evidence="6" id="KW-1133">Transmembrane helix</keyword>
<dbReference type="Gene3D" id="3.40.50.1000">
    <property type="entry name" value="HAD superfamily/HAD-like"/>
    <property type="match status" value="1"/>
</dbReference>
<evidence type="ECO:0000256" key="5">
    <source>
        <dbReference type="ARBA" id="ARBA00022967"/>
    </source>
</evidence>
<dbReference type="PRINTS" id="PR00119">
    <property type="entry name" value="CATATPASE"/>
</dbReference>
<dbReference type="SUPFAM" id="SSF81665">
    <property type="entry name" value="Calcium ATPase, transmembrane domain M"/>
    <property type="match status" value="1"/>
</dbReference>
<keyword evidence="4" id="KW-0067">ATP-binding</keyword>
<evidence type="ECO:0000256" key="7">
    <source>
        <dbReference type="ARBA" id="ARBA00023136"/>
    </source>
</evidence>
<dbReference type="InterPro" id="IPR023298">
    <property type="entry name" value="ATPase_P-typ_TM_dom_sf"/>
</dbReference>
<dbReference type="InterPro" id="IPR023214">
    <property type="entry name" value="HAD_sf"/>
</dbReference>
<dbReference type="AlphaFoldDB" id="A0A0A9W7E8"/>
<keyword evidence="2" id="KW-0812">Transmembrane</keyword>
<name>A0A0A9W7E8_LYGHE</name>
<dbReference type="Gene3D" id="1.20.1110.10">
    <property type="entry name" value="Calcium-transporting ATPase, transmembrane domain"/>
    <property type="match status" value="1"/>
</dbReference>
<evidence type="ECO:0000256" key="4">
    <source>
        <dbReference type="ARBA" id="ARBA00022840"/>
    </source>
</evidence>
<dbReference type="GO" id="GO:0016887">
    <property type="term" value="F:ATP hydrolysis activity"/>
    <property type="evidence" value="ECO:0007669"/>
    <property type="project" value="InterPro"/>
</dbReference>
<reference evidence="8" key="2">
    <citation type="submission" date="2014-07" db="EMBL/GenBank/DDBJ databases">
        <authorList>
            <person name="Hull J."/>
        </authorList>
    </citation>
    <scope>NUCLEOTIDE SEQUENCE</scope>
</reference>
<dbReference type="SUPFAM" id="SSF56784">
    <property type="entry name" value="HAD-like"/>
    <property type="match status" value="1"/>
</dbReference>
<dbReference type="SUPFAM" id="SSF81660">
    <property type="entry name" value="Metal cation-transporting ATPase, ATP-binding domain N"/>
    <property type="match status" value="1"/>
</dbReference>
<dbReference type="PANTHER" id="PTHR42861">
    <property type="entry name" value="CALCIUM-TRANSPORTING ATPASE"/>
    <property type="match status" value="1"/>
</dbReference>
<dbReference type="FunFam" id="3.40.50.1000:FF:000083">
    <property type="entry name" value="Sodium/potassium-transporting ATPase subunit alpha"/>
    <property type="match status" value="1"/>
</dbReference>
<accession>A0A0A9W7E8</accession>
<evidence type="ECO:0000313" key="8">
    <source>
        <dbReference type="EMBL" id="JAG03341.1"/>
    </source>
</evidence>
<comment type="subcellular location">
    <subcellularLocation>
        <location evidence="1">Membrane</location>
        <topology evidence="1">Multi-pass membrane protein</topology>
    </subcellularLocation>
</comment>
<reference evidence="9" key="3">
    <citation type="journal article" date="2016" name="Gigascience">
        <title>De novo construction of an expanded transcriptome assembly for the western tarnished plant bug, Lygus hesperus.</title>
        <authorList>
            <person name="Tassone E.E."/>
            <person name="Geib S.M."/>
            <person name="Hall B."/>
            <person name="Fabrick J.A."/>
            <person name="Brent C.S."/>
            <person name="Hull J.J."/>
        </authorList>
    </citation>
    <scope>NUCLEOTIDE SEQUENCE</scope>
</reference>
<organism evidence="8">
    <name type="scientific">Lygus hesperus</name>
    <name type="common">Western plant bug</name>
    <dbReference type="NCBI Taxonomy" id="30085"/>
    <lineage>
        <taxon>Eukaryota</taxon>
        <taxon>Metazoa</taxon>
        <taxon>Ecdysozoa</taxon>
        <taxon>Arthropoda</taxon>
        <taxon>Hexapoda</taxon>
        <taxon>Insecta</taxon>
        <taxon>Pterygota</taxon>
        <taxon>Neoptera</taxon>
        <taxon>Paraneoptera</taxon>
        <taxon>Hemiptera</taxon>
        <taxon>Heteroptera</taxon>
        <taxon>Panheteroptera</taxon>
        <taxon>Cimicomorpha</taxon>
        <taxon>Miridae</taxon>
        <taxon>Mirini</taxon>
        <taxon>Lygus</taxon>
    </lineage>
</organism>
<evidence type="ECO:0000256" key="2">
    <source>
        <dbReference type="ARBA" id="ARBA00022692"/>
    </source>
</evidence>
<dbReference type="GO" id="GO:0005524">
    <property type="term" value="F:ATP binding"/>
    <property type="evidence" value="ECO:0007669"/>
    <property type="project" value="UniProtKB-KW"/>
</dbReference>